<dbReference type="AlphaFoldDB" id="A0A7D5KEI9"/>
<dbReference type="Gene3D" id="3.40.30.10">
    <property type="entry name" value="Glutaredoxin"/>
    <property type="match status" value="1"/>
</dbReference>
<evidence type="ECO:0000313" key="2">
    <source>
        <dbReference type="EMBL" id="QLG50221.1"/>
    </source>
</evidence>
<accession>A0A7D5KEI9</accession>
<proteinExistence type="predicted"/>
<keyword evidence="3" id="KW-1185">Reference proteome</keyword>
<dbReference type="OrthoDB" id="359198at2157"/>
<dbReference type="PANTHER" id="PTHR13887:SF41">
    <property type="entry name" value="THIOREDOXIN SUPERFAMILY PROTEIN"/>
    <property type="match status" value="1"/>
</dbReference>
<dbReference type="GO" id="GO:0016491">
    <property type="term" value="F:oxidoreductase activity"/>
    <property type="evidence" value="ECO:0007669"/>
    <property type="project" value="InterPro"/>
</dbReference>
<evidence type="ECO:0000259" key="1">
    <source>
        <dbReference type="Pfam" id="PF01323"/>
    </source>
</evidence>
<dbReference type="InterPro" id="IPR036249">
    <property type="entry name" value="Thioredoxin-like_sf"/>
</dbReference>
<dbReference type="PANTHER" id="PTHR13887">
    <property type="entry name" value="GLUTATHIONE S-TRANSFERASE KAPPA"/>
    <property type="match status" value="1"/>
</dbReference>
<gene>
    <name evidence="2" type="ORF">HYG82_15860</name>
</gene>
<dbReference type="EMBL" id="CP058601">
    <property type="protein sequence ID" value="QLG50221.1"/>
    <property type="molecule type" value="Genomic_DNA"/>
</dbReference>
<sequence length="219" mass="24984">MADADTNADETQVTDDRITIYADYVCPFCYLGTRSLDQYQDGRDEPLAVDWRPFDLRRGKRNPDGSVDHDANDGKDDQYYEQARQNVRRLQDEYGVEMSQEIATEVDSFNAQVASWYVKQEFPDRWDAFDEAIYTALWQDERDIGDSQVLTDLADDVGLPSDEIRKAVEDDDYRADLEKRFADAHEDGVTGVPMFVSDGRVARGAVPPEHLKRLVEGGQ</sequence>
<feature type="domain" description="DSBA-like thioredoxin" evidence="1">
    <location>
        <begin position="18"/>
        <end position="214"/>
    </location>
</feature>
<organism evidence="2 3">
    <name type="scientific">Natrinema halophilum</name>
    <dbReference type="NCBI Taxonomy" id="1699371"/>
    <lineage>
        <taxon>Archaea</taxon>
        <taxon>Methanobacteriati</taxon>
        <taxon>Methanobacteriota</taxon>
        <taxon>Stenosarchaea group</taxon>
        <taxon>Halobacteria</taxon>
        <taxon>Halobacteriales</taxon>
        <taxon>Natrialbaceae</taxon>
        <taxon>Natrinema</taxon>
    </lineage>
</organism>
<dbReference type="GeneID" id="56034797"/>
<protein>
    <submittedName>
        <fullName evidence="2">DsbA family oxidoreductase</fullName>
    </submittedName>
</protein>
<dbReference type="CDD" id="cd03024">
    <property type="entry name" value="DsbA_FrnE"/>
    <property type="match status" value="1"/>
</dbReference>
<dbReference type="KEGG" id="haly:HYG82_15860"/>
<name>A0A7D5KEI9_9EURY</name>
<dbReference type="RefSeq" id="WP_179262518.1">
    <property type="nucleotide sequence ID" value="NZ_CP058601.1"/>
</dbReference>
<dbReference type="Pfam" id="PF01323">
    <property type="entry name" value="DSBA"/>
    <property type="match status" value="1"/>
</dbReference>
<evidence type="ECO:0000313" key="3">
    <source>
        <dbReference type="Proteomes" id="UP000509241"/>
    </source>
</evidence>
<dbReference type="InterPro" id="IPR001853">
    <property type="entry name" value="DSBA-like_thioredoxin_dom"/>
</dbReference>
<dbReference type="SUPFAM" id="SSF52833">
    <property type="entry name" value="Thioredoxin-like"/>
    <property type="match status" value="1"/>
</dbReference>
<reference evidence="2 3" key="1">
    <citation type="submission" date="2020-07" db="EMBL/GenBank/DDBJ databases">
        <authorList>
            <person name="Cui H."/>
        </authorList>
    </citation>
    <scope>NUCLEOTIDE SEQUENCE [LARGE SCALE GENOMIC DNA]</scope>
    <source>
        <strain evidence="2 3">YPL8</strain>
    </source>
</reference>
<dbReference type="Proteomes" id="UP000509241">
    <property type="component" value="Chromosome"/>
</dbReference>